<reference evidence="1 2" key="1">
    <citation type="submission" date="2024-10" db="EMBL/GenBank/DDBJ databases">
        <title>The Natural Products Discovery Center: Release of the First 8490 Sequenced Strains for Exploring Actinobacteria Biosynthetic Diversity.</title>
        <authorList>
            <person name="Kalkreuter E."/>
            <person name="Kautsar S.A."/>
            <person name="Yang D."/>
            <person name="Bader C.D."/>
            <person name="Teijaro C.N."/>
            <person name="Fluegel L."/>
            <person name="Davis C.M."/>
            <person name="Simpson J.R."/>
            <person name="Lauterbach L."/>
            <person name="Steele A.D."/>
            <person name="Gui C."/>
            <person name="Meng S."/>
            <person name="Li G."/>
            <person name="Viehrig K."/>
            <person name="Ye F."/>
            <person name="Su P."/>
            <person name="Kiefer A.F."/>
            <person name="Nichols A."/>
            <person name="Cepeda A.J."/>
            <person name="Yan W."/>
            <person name="Fan B."/>
            <person name="Jiang Y."/>
            <person name="Adhikari A."/>
            <person name="Zheng C.-J."/>
            <person name="Schuster L."/>
            <person name="Cowan T.M."/>
            <person name="Smanski M.J."/>
            <person name="Chevrette M.G."/>
            <person name="De Carvalho L.P.S."/>
            <person name="Shen B."/>
        </authorList>
    </citation>
    <scope>NUCLEOTIDE SEQUENCE [LARGE SCALE GENOMIC DNA]</scope>
    <source>
        <strain evidence="1 2">NPDC004045</strain>
    </source>
</reference>
<evidence type="ECO:0008006" key="3">
    <source>
        <dbReference type="Google" id="ProtNLM"/>
    </source>
</evidence>
<keyword evidence="2" id="KW-1185">Reference proteome</keyword>
<dbReference type="EMBL" id="JBIAMX010000011">
    <property type="protein sequence ID" value="MFF0544840.1"/>
    <property type="molecule type" value="Genomic_DNA"/>
</dbReference>
<dbReference type="RefSeq" id="WP_043650440.1">
    <property type="nucleotide sequence ID" value="NZ_JBIAMX010000011.1"/>
</dbReference>
<evidence type="ECO:0000313" key="1">
    <source>
        <dbReference type="EMBL" id="MFF0544840.1"/>
    </source>
</evidence>
<accession>A0ABW6PQZ0</accession>
<dbReference type="Proteomes" id="UP001601444">
    <property type="component" value="Unassembled WGS sequence"/>
</dbReference>
<evidence type="ECO:0000313" key="2">
    <source>
        <dbReference type="Proteomes" id="UP001601444"/>
    </source>
</evidence>
<sequence>MTTHRHLGRAGFGITALGAIGASLVLAAPHASAWVGNVAVSGTNHKVGCSYKVTASVEVDRLTSVKFTDNGADIPGSPVSPSLLSGTVSITWKPTTAGQHKIEARQLLISDSVTVTVAASDGTGSATCGGGLGDLIPGSAG</sequence>
<gene>
    <name evidence="1" type="ORF">ACFYTF_18590</name>
</gene>
<name>A0ABW6PQZ0_9NOCA</name>
<comment type="caution">
    <text evidence="1">The sequence shown here is derived from an EMBL/GenBank/DDBJ whole genome shotgun (WGS) entry which is preliminary data.</text>
</comment>
<organism evidence="1 2">
    <name type="scientific">Nocardia thailandica</name>
    <dbReference type="NCBI Taxonomy" id="257275"/>
    <lineage>
        <taxon>Bacteria</taxon>
        <taxon>Bacillati</taxon>
        <taxon>Actinomycetota</taxon>
        <taxon>Actinomycetes</taxon>
        <taxon>Mycobacteriales</taxon>
        <taxon>Nocardiaceae</taxon>
        <taxon>Nocardia</taxon>
    </lineage>
</organism>
<protein>
    <recommendedName>
        <fullName evidence="3">Ig-like domain-containing protein</fullName>
    </recommendedName>
</protein>
<proteinExistence type="predicted"/>